<keyword evidence="1" id="KW-0479">Metal-binding</keyword>
<feature type="region of interest" description="Disordered" evidence="2">
    <location>
        <begin position="101"/>
        <end position="143"/>
    </location>
</feature>
<evidence type="ECO:0000313" key="5">
    <source>
        <dbReference type="Proteomes" id="UP000593579"/>
    </source>
</evidence>
<accession>A0A7J9C3H3</accession>
<feature type="domain" description="C2H2-type" evidence="3">
    <location>
        <begin position="85"/>
        <end position="112"/>
    </location>
</feature>
<dbReference type="Pfam" id="PF13912">
    <property type="entry name" value="zf-C2H2_6"/>
    <property type="match status" value="1"/>
</dbReference>
<dbReference type="SUPFAM" id="SSF57667">
    <property type="entry name" value="beta-beta-alpha zinc fingers"/>
    <property type="match status" value="1"/>
</dbReference>
<dbReference type="EMBL" id="JABEZY010000008">
    <property type="protein sequence ID" value="MBA0743030.1"/>
    <property type="molecule type" value="Genomic_DNA"/>
</dbReference>
<evidence type="ECO:0000313" key="4">
    <source>
        <dbReference type="EMBL" id="MBA0743030.1"/>
    </source>
</evidence>
<feature type="compositionally biased region" description="Low complexity" evidence="2">
    <location>
        <begin position="133"/>
        <end position="143"/>
    </location>
</feature>
<dbReference type="PANTHER" id="PTHR47068">
    <property type="entry name" value="OS02G0659100 PROTEIN"/>
    <property type="match status" value="1"/>
</dbReference>
<keyword evidence="1" id="KW-0862">Zinc</keyword>
<organism evidence="4 5">
    <name type="scientific">Gossypium gossypioides</name>
    <name type="common">Mexican cotton</name>
    <name type="synonym">Selera gossypioides</name>
    <dbReference type="NCBI Taxonomy" id="34282"/>
    <lineage>
        <taxon>Eukaryota</taxon>
        <taxon>Viridiplantae</taxon>
        <taxon>Streptophyta</taxon>
        <taxon>Embryophyta</taxon>
        <taxon>Tracheophyta</taxon>
        <taxon>Spermatophyta</taxon>
        <taxon>Magnoliopsida</taxon>
        <taxon>eudicotyledons</taxon>
        <taxon>Gunneridae</taxon>
        <taxon>Pentapetalae</taxon>
        <taxon>rosids</taxon>
        <taxon>malvids</taxon>
        <taxon>Malvales</taxon>
        <taxon>Malvaceae</taxon>
        <taxon>Malvoideae</taxon>
        <taxon>Gossypium</taxon>
    </lineage>
</organism>
<reference evidence="4 5" key="1">
    <citation type="journal article" date="2019" name="Genome Biol. Evol.">
        <title>Insights into the evolution of the New World diploid cottons (Gossypium, subgenus Houzingenia) based on genome sequencing.</title>
        <authorList>
            <person name="Grover C.E."/>
            <person name="Arick M.A. 2nd"/>
            <person name="Thrash A."/>
            <person name="Conover J.L."/>
            <person name="Sanders W.S."/>
            <person name="Peterson D.G."/>
            <person name="Frelichowski J.E."/>
            <person name="Scheffler J.A."/>
            <person name="Scheffler B.E."/>
            <person name="Wendel J.F."/>
        </authorList>
    </citation>
    <scope>NUCLEOTIDE SEQUENCE [LARGE SCALE GENOMIC DNA]</scope>
    <source>
        <strain evidence="4">5</strain>
        <tissue evidence="4">Leaf</tissue>
    </source>
</reference>
<comment type="caution">
    <text evidence="4">The sequence shown here is derived from an EMBL/GenBank/DDBJ whole genome shotgun (WGS) entry which is preliminary data.</text>
</comment>
<dbReference type="InterPro" id="IPR013087">
    <property type="entry name" value="Znf_C2H2_type"/>
</dbReference>
<feature type="region of interest" description="Disordered" evidence="2">
    <location>
        <begin position="1"/>
        <end position="22"/>
    </location>
</feature>
<evidence type="ECO:0000256" key="1">
    <source>
        <dbReference type="PROSITE-ProRule" id="PRU00042"/>
    </source>
</evidence>
<dbReference type="OrthoDB" id="40579at2759"/>
<feature type="compositionally biased region" description="Polar residues" evidence="2">
    <location>
        <begin position="7"/>
        <end position="16"/>
    </location>
</feature>
<dbReference type="Proteomes" id="UP000593579">
    <property type="component" value="Unassembled WGS sequence"/>
</dbReference>
<name>A0A7J9C3H3_GOSGO</name>
<dbReference type="PANTHER" id="PTHR47068:SF1">
    <property type="entry name" value="OS02G0659100 PROTEIN"/>
    <property type="match status" value="1"/>
</dbReference>
<evidence type="ECO:0000259" key="3">
    <source>
        <dbReference type="PROSITE" id="PS50157"/>
    </source>
</evidence>
<dbReference type="PROSITE" id="PS00028">
    <property type="entry name" value="ZINC_FINGER_C2H2_1"/>
    <property type="match status" value="1"/>
</dbReference>
<dbReference type="InterPro" id="IPR036236">
    <property type="entry name" value="Znf_C2H2_sf"/>
</dbReference>
<sequence>MALEALNSPTMPTPFTNKYDDIDTWKKGKRSKRLRTDSPTTPTTEEEYLALCLIMLARGPPQGAAHHHPHSSSSSAHPLHLNLSYKCSVCNKAFPSYQALGGHKASHRKPSTAQNPSITTETNAAGSSGRGGNNNSSSYKSGSVSGVTLSDGGALSQSHRLNFDFDLNMPACEENEDGRFGQIYAEQEVESPLPTKKPHVLMKVKNPERMTYDQRDSALASWLIKMISDNLVMCGEKISDTEHISAILNGLTPDYESVTALPVPASNLTM</sequence>
<dbReference type="PROSITE" id="PS50157">
    <property type="entry name" value="ZINC_FINGER_C2H2_2"/>
    <property type="match status" value="1"/>
</dbReference>
<keyword evidence="5" id="KW-1185">Reference proteome</keyword>
<gene>
    <name evidence="4" type="ORF">Gogos_005752</name>
</gene>
<proteinExistence type="predicted"/>
<dbReference type="GO" id="GO:0008270">
    <property type="term" value="F:zinc ion binding"/>
    <property type="evidence" value="ECO:0007669"/>
    <property type="project" value="UniProtKB-KW"/>
</dbReference>
<dbReference type="SMART" id="SM00355">
    <property type="entry name" value="ZnF_C2H2"/>
    <property type="match status" value="1"/>
</dbReference>
<keyword evidence="1" id="KW-0863">Zinc-finger</keyword>
<dbReference type="AlphaFoldDB" id="A0A7J9C3H3"/>
<evidence type="ECO:0000256" key="2">
    <source>
        <dbReference type="SAM" id="MobiDB-lite"/>
    </source>
</evidence>
<protein>
    <recommendedName>
        <fullName evidence="3">C2H2-type domain-containing protein</fullName>
    </recommendedName>
</protein>
<feature type="compositionally biased region" description="Polar residues" evidence="2">
    <location>
        <begin position="111"/>
        <end position="125"/>
    </location>
</feature>